<comment type="caution">
    <text evidence="3">The sequence shown here is derived from an EMBL/GenBank/DDBJ whole genome shotgun (WGS) entry which is preliminary data.</text>
</comment>
<accession>A0A8T2SBY8</accession>
<feature type="region of interest" description="Disordered" evidence="2">
    <location>
        <begin position="205"/>
        <end position="240"/>
    </location>
</feature>
<protein>
    <submittedName>
        <fullName evidence="3">Uncharacterized protein</fullName>
    </submittedName>
</protein>
<keyword evidence="1" id="KW-0175">Coiled coil</keyword>
<evidence type="ECO:0000256" key="1">
    <source>
        <dbReference type="SAM" id="Coils"/>
    </source>
</evidence>
<evidence type="ECO:0000256" key="2">
    <source>
        <dbReference type="SAM" id="MobiDB-lite"/>
    </source>
</evidence>
<dbReference type="Proteomes" id="UP000825935">
    <property type="component" value="Chromosome 21"/>
</dbReference>
<dbReference type="EMBL" id="CM035426">
    <property type="protein sequence ID" value="KAH7314967.1"/>
    <property type="molecule type" value="Genomic_DNA"/>
</dbReference>
<organism evidence="3 4">
    <name type="scientific">Ceratopteris richardii</name>
    <name type="common">Triangle waterfern</name>
    <dbReference type="NCBI Taxonomy" id="49495"/>
    <lineage>
        <taxon>Eukaryota</taxon>
        <taxon>Viridiplantae</taxon>
        <taxon>Streptophyta</taxon>
        <taxon>Embryophyta</taxon>
        <taxon>Tracheophyta</taxon>
        <taxon>Polypodiopsida</taxon>
        <taxon>Polypodiidae</taxon>
        <taxon>Polypodiales</taxon>
        <taxon>Pteridineae</taxon>
        <taxon>Pteridaceae</taxon>
        <taxon>Parkerioideae</taxon>
        <taxon>Ceratopteris</taxon>
    </lineage>
</organism>
<evidence type="ECO:0000313" key="4">
    <source>
        <dbReference type="Proteomes" id="UP000825935"/>
    </source>
</evidence>
<reference evidence="3" key="1">
    <citation type="submission" date="2021-08" db="EMBL/GenBank/DDBJ databases">
        <title>WGS assembly of Ceratopteris richardii.</title>
        <authorList>
            <person name="Marchant D.B."/>
            <person name="Chen G."/>
            <person name="Jenkins J."/>
            <person name="Shu S."/>
            <person name="Leebens-Mack J."/>
            <person name="Grimwood J."/>
            <person name="Schmutz J."/>
            <person name="Soltis P."/>
            <person name="Soltis D."/>
            <person name="Chen Z.-H."/>
        </authorList>
    </citation>
    <scope>NUCLEOTIDE SEQUENCE</scope>
    <source>
        <strain evidence="3">Whitten #5841</strain>
        <tissue evidence="3">Leaf</tissue>
    </source>
</reference>
<gene>
    <name evidence="3" type="ORF">KP509_21G028900</name>
</gene>
<dbReference type="OrthoDB" id="1932460at2759"/>
<evidence type="ECO:0000313" key="3">
    <source>
        <dbReference type="EMBL" id="KAH7314967.1"/>
    </source>
</evidence>
<sequence>MAKFVRYVKDFWKVYIRGENHDLQRQTIRMEEELARLRMRRMASEKEREAAALNEARNAVQKIRELHDNLLAAEKAAAQFAARLGETAKSTMEAHAQMRQESNKKFFTYQKQQVLAEQFATGPEAEKHVPVIELNEQRIESTEIEEKKFGAADDTDTNNVRSASLPDEKDQAASMVANDAEVLDEVSPEAMEEMLEAVRNQLRLEEKSHVDALSREKAMLEKRITTQDTEEHNQQQRGQC</sequence>
<proteinExistence type="predicted"/>
<keyword evidence="4" id="KW-1185">Reference proteome</keyword>
<feature type="compositionally biased region" description="Basic and acidic residues" evidence="2">
    <location>
        <begin position="205"/>
        <end position="234"/>
    </location>
</feature>
<feature type="coiled-coil region" evidence="1">
    <location>
        <begin position="20"/>
        <end position="76"/>
    </location>
</feature>
<feature type="region of interest" description="Disordered" evidence="2">
    <location>
        <begin position="147"/>
        <end position="172"/>
    </location>
</feature>
<dbReference type="AlphaFoldDB" id="A0A8T2SBY8"/>
<name>A0A8T2SBY8_CERRI</name>